<dbReference type="Proteomes" id="UP000476030">
    <property type="component" value="Unassembled WGS sequence"/>
</dbReference>
<dbReference type="EC" id="4.2.1.17" evidence="2"/>
<dbReference type="RefSeq" id="WP_161314542.1">
    <property type="nucleotide sequence ID" value="NZ_WTUW01000001.1"/>
</dbReference>
<evidence type="ECO:0000313" key="3">
    <source>
        <dbReference type="Proteomes" id="UP000476030"/>
    </source>
</evidence>
<protein>
    <submittedName>
        <fullName evidence="2">Enoyl-CoA hydratase</fullName>
        <ecNumber evidence="2">4.2.1.17</ecNumber>
    </submittedName>
</protein>
<evidence type="ECO:0000313" key="2">
    <source>
        <dbReference type="EMBL" id="MZR30003.1"/>
    </source>
</evidence>
<keyword evidence="3" id="KW-1185">Reference proteome</keyword>
<dbReference type="Gene3D" id="3.90.226.10">
    <property type="entry name" value="2-enoyl-CoA Hydratase, Chain A, domain 1"/>
    <property type="match status" value="1"/>
</dbReference>
<reference evidence="2 3" key="1">
    <citation type="submission" date="2019-12" db="EMBL/GenBank/DDBJ databases">
        <title>Snethiella sp. nov. sp. isolated from sea sand.</title>
        <authorList>
            <person name="Kim J."/>
            <person name="Jeong S.E."/>
            <person name="Jung H.S."/>
            <person name="Jeon C.O."/>
        </authorList>
    </citation>
    <scope>NUCLEOTIDE SEQUENCE [LARGE SCALE GENOMIC DNA]</scope>
    <source>
        <strain evidence="2 3">DP05</strain>
    </source>
</reference>
<dbReference type="GO" id="GO:0006635">
    <property type="term" value="P:fatty acid beta-oxidation"/>
    <property type="evidence" value="ECO:0007669"/>
    <property type="project" value="TreeGrafter"/>
</dbReference>
<dbReference type="NCBIfam" id="NF004795">
    <property type="entry name" value="PRK06143.1"/>
    <property type="match status" value="1"/>
</dbReference>
<dbReference type="EMBL" id="WTUW01000001">
    <property type="protein sequence ID" value="MZR30003.1"/>
    <property type="molecule type" value="Genomic_DNA"/>
</dbReference>
<dbReference type="SUPFAM" id="SSF52096">
    <property type="entry name" value="ClpP/crotonase"/>
    <property type="match status" value="1"/>
</dbReference>
<dbReference type="InterPro" id="IPR029045">
    <property type="entry name" value="ClpP/crotonase-like_dom_sf"/>
</dbReference>
<proteinExistence type="inferred from homology"/>
<dbReference type="InterPro" id="IPR001753">
    <property type="entry name" value="Enoyl-CoA_hydra/iso"/>
</dbReference>
<evidence type="ECO:0000256" key="1">
    <source>
        <dbReference type="ARBA" id="ARBA00005254"/>
    </source>
</evidence>
<organism evidence="2 3">
    <name type="scientific">Sneathiella litorea</name>
    <dbReference type="NCBI Taxonomy" id="2606216"/>
    <lineage>
        <taxon>Bacteria</taxon>
        <taxon>Pseudomonadati</taxon>
        <taxon>Pseudomonadota</taxon>
        <taxon>Alphaproteobacteria</taxon>
        <taxon>Sneathiellales</taxon>
        <taxon>Sneathiellaceae</taxon>
        <taxon>Sneathiella</taxon>
    </lineage>
</organism>
<accession>A0A6L8W688</accession>
<comment type="caution">
    <text evidence="2">The sequence shown here is derived from an EMBL/GenBank/DDBJ whole genome shotgun (WGS) entry which is preliminary data.</text>
</comment>
<dbReference type="AlphaFoldDB" id="A0A6L8W688"/>
<dbReference type="GO" id="GO:0004300">
    <property type="term" value="F:enoyl-CoA hydratase activity"/>
    <property type="evidence" value="ECO:0007669"/>
    <property type="project" value="UniProtKB-EC"/>
</dbReference>
<dbReference type="Pfam" id="PF00378">
    <property type="entry name" value="ECH_1"/>
    <property type="match status" value="1"/>
</dbReference>
<dbReference type="CDD" id="cd06558">
    <property type="entry name" value="crotonase-like"/>
    <property type="match status" value="1"/>
</dbReference>
<sequence length="256" mass="28062">MAKFIITDLEDKPEGKVARVTIDNQRKLNTLNSVIVAELNETLTQLDKDKDIAVLILTGAGNKSFIGGADISEMAGLTPDTARTFITNLHHVCHKVRYFHAPVIARVNGLSLGGGMEIAAACDMIVAGKSVQFAMPEVRVGIPSVIDAALLPRILGVNLARDLVLTGRSLSATEAKEVGFVQRLVEDDKLDDETNKVITEILEGGRNAMAIQKQLCNDWENNPLRDGIQLGIEAFSHAYECDEPRQMMEKFLNRPR</sequence>
<dbReference type="PANTHER" id="PTHR11941">
    <property type="entry name" value="ENOYL-COA HYDRATASE-RELATED"/>
    <property type="match status" value="1"/>
</dbReference>
<keyword evidence="2" id="KW-0456">Lyase</keyword>
<comment type="similarity">
    <text evidence="1">Belongs to the enoyl-CoA hydratase/isomerase family.</text>
</comment>
<dbReference type="PANTHER" id="PTHR11941:SF171">
    <property type="entry name" value="SD19268P"/>
    <property type="match status" value="1"/>
</dbReference>
<gene>
    <name evidence="2" type="ORF">GQE98_05065</name>
</gene>
<name>A0A6L8W688_9PROT</name>